<gene>
    <name evidence="1" type="ORF">CYMTET_39295</name>
</gene>
<evidence type="ECO:0000313" key="1">
    <source>
        <dbReference type="EMBL" id="KAK3251360.1"/>
    </source>
</evidence>
<organism evidence="1 2">
    <name type="scientific">Cymbomonas tetramitiformis</name>
    <dbReference type="NCBI Taxonomy" id="36881"/>
    <lineage>
        <taxon>Eukaryota</taxon>
        <taxon>Viridiplantae</taxon>
        <taxon>Chlorophyta</taxon>
        <taxon>Pyramimonadophyceae</taxon>
        <taxon>Pyramimonadales</taxon>
        <taxon>Pyramimonadaceae</taxon>
        <taxon>Cymbomonas</taxon>
    </lineage>
</organism>
<sequence length="105" mass="10990">MSASRQVARALRNLAAASRSIPRTAKVTVMKPQNSSIPKFALSESATPTIGRSCHTTAVSNCARAASNFTVDVEVEAESFRHSAALAQLKANQLLSSGSVDDDGT</sequence>
<protein>
    <submittedName>
        <fullName evidence="1">Uncharacterized protein</fullName>
    </submittedName>
</protein>
<keyword evidence="2" id="KW-1185">Reference proteome</keyword>
<name>A0AAE0CC12_9CHLO</name>
<reference evidence="1 2" key="1">
    <citation type="journal article" date="2015" name="Genome Biol. Evol.">
        <title>Comparative Genomics of a Bacterivorous Green Alga Reveals Evolutionary Causalities and Consequences of Phago-Mixotrophic Mode of Nutrition.</title>
        <authorList>
            <person name="Burns J.A."/>
            <person name="Paasch A."/>
            <person name="Narechania A."/>
            <person name="Kim E."/>
        </authorList>
    </citation>
    <scope>NUCLEOTIDE SEQUENCE [LARGE SCALE GENOMIC DNA]</scope>
    <source>
        <strain evidence="1 2">PLY_AMNH</strain>
    </source>
</reference>
<evidence type="ECO:0000313" key="2">
    <source>
        <dbReference type="Proteomes" id="UP001190700"/>
    </source>
</evidence>
<dbReference type="Proteomes" id="UP001190700">
    <property type="component" value="Unassembled WGS sequence"/>
</dbReference>
<comment type="caution">
    <text evidence="1">The sequence shown here is derived from an EMBL/GenBank/DDBJ whole genome shotgun (WGS) entry which is preliminary data.</text>
</comment>
<dbReference type="EMBL" id="LGRX02026093">
    <property type="protein sequence ID" value="KAK3251360.1"/>
    <property type="molecule type" value="Genomic_DNA"/>
</dbReference>
<proteinExistence type="predicted"/>
<accession>A0AAE0CC12</accession>
<dbReference type="AlphaFoldDB" id="A0AAE0CC12"/>